<evidence type="ECO:0000259" key="1">
    <source>
        <dbReference type="SMART" id="SM00829"/>
    </source>
</evidence>
<proteinExistence type="predicted"/>
<dbReference type="WBParaSite" id="TMUE_3000012058.1">
    <property type="protein sequence ID" value="TMUE_3000012058.1"/>
    <property type="gene ID" value="WBGene00289843"/>
</dbReference>
<dbReference type="InterPro" id="IPR011032">
    <property type="entry name" value="GroES-like_sf"/>
</dbReference>
<dbReference type="STRING" id="70415.A0A5S6QY55"/>
<protein>
    <submittedName>
        <fullName evidence="3">PKS_ER domain-containing protein</fullName>
    </submittedName>
</protein>
<dbReference type="InterPro" id="IPR013149">
    <property type="entry name" value="ADH-like_C"/>
</dbReference>
<dbReference type="InterPro" id="IPR020843">
    <property type="entry name" value="ER"/>
</dbReference>
<dbReference type="SUPFAM" id="SSF50129">
    <property type="entry name" value="GroES-like"/>
    <property type="match status" value="1"/>
</dbReference>
<organism evidence="2 3">
    <name type="scientific">Trichuris muris</name>
    <name type="common">Mouse whipworm</name>
    <dbReference type="NCBI Taxonomy" id="70415"/>
    <lineage>
        <taxon>Eukaryota</taxon>
        <taxon>Metazoa</taxon>
        <taxon>Ecdysozoa</taxon>
        <taxon>Nematoda</taxon>
        <taxon>Enoplea</taxon>
        <taxon>Dorylaimia</taxon>
        <taxon>Trichinellida</taxon>
        <taxon>Trichuridae</taxon>
        <taxon>Trichuris</taxon>
    </lineage>
</organism>
<dbReference type="SMART" id="SM00829">
    <property type="entry name" value="PKS_ER"/>
    <property type="match status" value="1"/>
</dbReference>
<dbReference type="PANTHER" id="PTHR43677">
    <property type="entry name" value="SHORT-CHAIN DEHYDROGENASE/REDUCTASE"/>
    <property type="match status" value="1"/>
</dbReference>
<feature type="domain" description="Enoyl reductase (ER)" evidence="1">
    <location>
        <begin position="43"/>
        <end position="354"/>
    </location>
</feature>
<dbReference type="Gene3D" id="3.40.50.720">
    <property type="entry name" value="NAD(P)-binding Rossmann-like Domain"/>
    <property type="match status" value="1"/>
</dbReference>
<dbReference type="GO" id="GO:0005739">
    <property type="term" value="C:mitochondrion"/>
    <property type="evidence" value="ECO:0007669"/>
    <property type="project" value="TreeGrafter"/>
</dbReference>
<dbReference type="PANTHER" id="PTHR43677:SF4">
    <property type="entry name" value="QUINONE OXIDOREDUCTASE-LIKE PROTEIN 2"/>
    <property type="match status" value="1"/>
</dbReference>
<evidence type="ECO:0000313" key="3">
    <source>
        <dbReference type="WBParaSite" id="TMUE_3000012058.1"/>
    </source>
</evidence>
<dbReference type="GO" id="GO:0016491">
    <property type="term" value="F:oxidoreductase activity"/>
    <property type="evidence" value="ECO:0007669"/>
    <property type="project" value="InterPro"/>
</dbReference>
<dbReference type="Proteomes" id="UP000046395">
    <property type="component" value="Unassembled WGS sequence"/>
</dbReference>
<dbReference type="InterPro" id="IPR036291">
    <property type="entry name" value="NAD(P)-bd_dom_sf"/>
</dbReference>
<sequence>MVFEPFKRFLVSALTKSCKSVGRSGLVSDVVRYYKAVRVHQLGQDAVTEEVEANPQIGKHELLVNVRCAGVNNADLLMVRGLHHHQPALPFTPGFELAGKVTAVGSDVTRFKVGDRVLALKTESLGAFAAVCVVNEKETFLLPHSVDYETACCLPAAYGSAYLALSQERDLQSATVLVITNQGATGLAAVDLALNVFCSKTIAACDTEAKCSTVRPFGVKSTIEYADENLTNLVAKATENKGVDAVVDTVGLLYPALDCLKPGGRYISLGFSNCQIPEINMQQIVKRQVSIKGVWFGGYAQHDPDGAAAIIQKILKMQDEEYINPLVGARFKLEQINHALKCLAERRLIGKVIVTVA</sequence>
<dbReference type="Pfam" id="PF08240">
    <property type="entry name" value="ADH_N"/>
    <property type="match status" value="1"/>
</dbReference>
<reference evidence="3" key="1">
    <citation type="submission" date="2019-12" db="UniProtKB">
        <authorList>
            <consortium name="WormBaseParasite"/>
        </authorList>
    </citation>
    <scope>IDENTIFICATION</scope>
</reference>
<dbReference type="AlphaFoldDB" id="A0A5S6QY55"/>
<name>A0A5S6QY55_TRIMR</name>
<dbReference type="InterPro" id="IPR051397">
    <property type="entry name" value="Zn-ADH-like_protein"/>
</dbReference>
<evidence type="ECO:0000313" key="2">
    <source>
        <dbReference type="Proteomes" id="UP000046395"/>
    </source>
</evidence>
<accession>A0A5S6QY55</accession>
<dbReference type="InterPro" id="IPR013154">
    <property type="entry name" value="ADH-like_N"/>
</dbReference>
<keyword evidence="2" id="KW-1185">Reference proteome</keyword>
<dbReference type="Gene3D" id="3.90.180.10">
    <property type="entry name" value="Medium-chain alcohol dehydrogenases, catalytic domain"/>
    <property type="match status" value="1"/>
</dbReference>
<dbReference type="Pfam" id="PF00107">
    <property type="entry name" value="ADH_zinc_N"/>
    <property type="match status" value="1"/>
</dbReference>
<dbReference type="SUPFAM" id="SSF51735">
    <property type="entry name" value="NAD(P)-binding Rossmann-fold domains"/>
    <property type="match status" value="1"/>
</dbReference>
<dbReference type="CDD" id="cd08241">
    <property type="entry name" value="QOR1"/>
    <property type="match status" value="1"/>
</dbReference>